<dbReference type="InterPro" id="IPR001300">
    <property type="entry name" value="Peptidase_C2_calpain_cat"/>
</dbReference>
<comment type="caution">
    <text evidence="5">The sequence shown here is derived from an EMBL/GenBank/DDBJ whole genome shotgun (WGS) entry which is preliminary data.</text>
</comment>
<dbReference type="InterPro" id="IPR038765">
    <property type="entry name" value="Papain-like_cys_pep_sf"/>
</dbReference>
<protein>
    <recommendedName>
        <fullName evidence="4">Calpain catalytic domain-containing protein</fullName>
    </recommendedName>
</protein>
<name>A0ABY6U0A6_BIOOC</name>
<dbReference type="Pfam" id="PF00648">
    <property type="entry name" value="Peptidase_C2"/>
    <property type="match status" value="1"/>
</dbReference>
<keyword evidence="1" id="KW-0645">Protease</keyword>
<feature type="active site" evidence="1">
    <location>
        <position position="420"/>
    </location>
</feature>
<dbReference type="Proteomes" id="UP000766486">
    <property type="component" value="Unassembled WGS sequence"/>
</dbReference>
<feature type="compositionally biased region" description="Basic and acidic residues" evidence="3">
    <location>
        <begin position="697"/>
        <end position="708"/>
    </location>
</feature>
<dbReference type="PANTHER" id="PTHR10183">
    <property type="entry name" value="CALPAIN"/>
    <property type="match status" value="1"/>
</dbReference>
<feature type="region of interest" description="Disordered" evidence="3">
    <location>
        <begin position="124"/>
        <end position="166"/>
    </location>
</feature>
<evidence type="ECO:0000256" key="3">
    <source>
        <dbReference type="SAM" id="MobiDB-lite"/>
    </source>
</evidence>
<dbReference type="SUPFAM" id="SSF54001">
    <property type="entry name" value="Cysteine proteinases"/>
    <property type="match status" value="1"/>
</dbReference>
<reference evidence="5 6" key="1">
    <citation type="submission" date="2019-06" db="EMBL/GenBank/DDBJ databases">
        <authorList>
            <person name="Broberg M."/>
        </authorList>
    </citation>
    <scope>NUCLEOTIDE SEQUENCE [LARGE SCALE GENOMIC DNA]</scope>
</reference>
<keyword evidence="1" id="KW-0788">Thiol protease</keyword>
<feature type="compositionally biased region" description="Basic and acidic residues" evidence="3">
    <location>
        <begin position="748"/>
        <end position="759"/>
    </location>
</feature>
<evidence type="ECO:0000256" key="2">
    <source>
        <dbReference type="SAM" id="Coils"/>
    </source>
</evidence>
<feature type="domain" description="Calpain catalytic" evidence="4">
    <location>
        <begin position="186"/>
        <end position="482"/>
    </location>
</feature>
<dbReference type="CDD" id="cd00044">
    <property type="entry name" value="CysPc"/>
    <property type="match status" value="1"/>
</dbReference>
<feature type="compositionally biased region" description="Acidic residues" evidence="3">
    <location>
        <begin position="845"/>
        <end position="861"/>
    </location>
</feature>
<dbReference type="SMART" id="SM00230">
    <property type="entry name" value="CysPc"/>
    <property type="match status" value="1"/>
</dbReference>
<evidence type="ECO:0000256" key="1">
    <source>
        <dbReference type="PROSITE-ProRule" id="PRU00239"/>
    </source>
</evidence>
<proteinExistence type="predicted"/>
<evidence type="ECO:0000259" key="4">
    <source>
        <dbReference type="PROSITE" id="PS50203"/>
    </source>
</evidence>
<dbReference type="PRINTS" id="PR00704">
    <property type="entry name" value="CALPAIN"/>
</dbReference>
<dbReference type="PANTHER" id="PTHR10183:SF425">
    <property type="entry name" value="CALPAIN-5"/>
    <property type="match status" value="1"/>
</dbReference>
<dbReference type="InterPro" id="IPR022684">
    <property type="entry name" value="Calpain_cysteine_protease"/>
</dbReference>
<accession>A0ABY6U0A6</accession>
<keyword evidence="1" id="KW-0378">Hydrolase</keyword>
<gene>
    <name evidence="5" type="ORF">CLO192961_LOCUS132597</name>
</gene>
<organism evidence="5 6">
    <name type="scientific">Bionectria ochroleuca</name>
    <name type="common">Gliocladium roseum</name>
    <dbReference type="NCBI Taxonomy" id="29856"/>
    <lineage>
        <taxon>Eukaryota</taxon>
        <taxon>Fungi</taxon>
        <taxon>Dikarya</taxon>
        <taxon>Ascomycota</taxon>
        <taxon>Pezizomycotina</taxon>
        <taxon>Sordariomycetes</taxon>
        <taxon>Hypocreomycetidae</taxon>
        <taxon>Hypocreales</taxon>
        <taxon>Bionectriaceae</taxon>
        <taxon>Clonostachys</taxon>
    </lineage>
</organism>
<feature type="region of interest" description="Disordered" evidence="3">
    <location>
        <begin position="697"/>
        <end position="861"/>
    </location>
</feature>
<feature type="active site" evidence="1">
    <location>
        <position position="395"/>
    </location>
</feature>
<feature type="active site" evidence="1">
    <location>
        <position position="214"/>
    </location>
</feature>
<keyword evidence="6" id="KW-1185">Reference proteome</keyword>
<dbReference type="CDD" id="cd22249">
    <property type="entry name" value="UDM1_RNF168_RNF169-like"/>
    <property type="match status" value="1"/>
</dbReference>
<feature type="coiled-coil region" evidence="2">
    <location>
        <begin position="636"/>
        <end position="683"/>
    </location>
</feature>
<dbReference type="PROSITE" id="PS50203">
    <property type="entry name" value="CALPAIN_CAT"/>
    <property type="match status" value="1"/>
</dbReference>
<dbReference type="Gene3D" id="3.90.70.10">
    <property type="entry name" value="Cysteine proteinases"/>
    <property type="match status" value="1"/>
</dbReference>
<evidence type="ECO:0000313" key="6">
    <source>
        <dbReference type="Proteomes" id="UP000766486"/>
    </source>
</evidence>
<sequence length="861" mass="98957">MTSEEKASKPKRSRKDHPQAIVSRFWDRFHHKTPGKVTSIFPRDLYKTIDPDFVPASARVRNAAQSYEDARTKCLELVRTAVAHCESTNSKFCDPEFDLEQDFFFELDDCLYGLERCNCAEEKSDDEEDEHHHPKHGDQSARPAKSRSARSSKSKKPPHKCSRVKPANRQGVLACRAKERPQAVHRIPWIFENPQFTVDGFSGSDIKQGTIGDCWWLVGVGNIAHRKDLMDKICVARDEECGVYGFVFFKDGEWIPTIIDDNLYLHTEDYGASDEIYDSSGKKTRLWKKRYQTGSEALFCAKCESENETWLPLLEKAYAKIHGDFEAIEGGWSGSAVEDLTGGVTSMILSNRVLRKEKLWRELSEVDGDKGEFVFGLSASGPSNVDKKNGLQLNHAYAITRAVEVEDKKGVKTKLLKIRNPWGQNAEAGLGEWHGPWSDGSKEWTHDMITKLEHEFGDDGVFWMTLEDTLSNFKWLHRTRLFDERWTVAQQWTSTPISWIPGYLQTKFLVEVEKEGTAVIVLSQLDDRYYAGLEGPYAFSMEFLIRSVDSPAILGQARCSNHDPANRAINCEVYLKPGKYEVLPKVHAERYPGRPPVEDVIKKFATHNPRKLQQLGMQHDIAHAKVGVLDEDEVHIRKKLEKRREKREQKRKEEAENDMAQAMEKMQLAMAEMQLELNKHERNKMIQDMAEIKEKLDKRVKKGDKDSKGDEEEEEDEAKAASSKQGVSAAPGAGKNKRRNRRRRNRKAKADEEEKKEEEKKEEEENDEEWVDEDDEDEEDDSDYEDSEEEDSDEDDDDDSDDDDDEEEEDDDDSDEEKLPWNPVCVMCLSVYAQDKGVTVKVLGEDEEEEDDEEEEEEEKE</sequence>
<feature type="region of interest" description="Disordered" evidence="3">
    <location>
        <begin position="1"/>
        <end position="20"/>
    </location>
</feature>
<feature type="compositionally biased region" description="Acidic residues" evidence="3">
    <location>
        <begin position="760"/>
        <end position="816"/>
    </location>
</feature>
<feature type="compositionally biased region" description="Basic and acidic residues" evidence="3">
    <location>
        <begin position="130"/>
        <end position="139"/>
    </location>
</feature>
<feature type="compositionally biased region" description="Basic residues" evidence="3">
    <location>
        <begin position="735"/>
        <end position="747"/>
    </location>
</feature>
<keyword evidence="2" id="KW-0175">Coiled coil</keyword>
<evidence type="ECO:0000313" key="5">
    <source>
        <dbReference type="EMBL" id="VUC24046.1"/>
    </source>
</evidence>
<dbReference type="EMBL" id="CABFNS010000715">
    <property type="protein sequence ID" value="VUC24046.1"/>
    <property type="molecule type" value="Genomic_DNA"/>
</dbReference>
<feature type="compositionally biased region" description="Basic residues" evidence="3">
    <location>
        <begin position="144"/>
        <end position="163"/>
    </location>
</feature>